<accession>A0A0G4B5G5</accession>
<dbReference type="Proteomes" id="UP000035648">
    <property type="component" value="Chromosome"/>
</dbReference>
<reference evidence="1 2" key="1">
    <citation type="journal article" date="2015" name="Nature">
        <title>rRNA introns, odd ribosomes, and small enigmatic genomes across a large radiation of phyla.</title>
        <authorList>
            <person name="Brown C.T."/>
            <person name="Hug L.A."/>
            <person name="Thomas B.C."/>
            <person name="Sharon I."/>
            <person name="Castelle C.J."/>
            <person name="Singh A."/>
            <person name="Wilkins M.J."/>
            <person name="Williams K.H."/>
            <person name="Banfield J.F."/>
        </authorList>
    </citation>
    <scope>NUCLEOTIDE SEQUENCE [LARGE SCALE GENOMIC DNA]</scope>
</reference>
<dbReference type="EMBL" id="CP011213">
    <property type="protein sequence ID" value="AKM82673.1"/>
    <property type="molecule type" value="Genomic_DNA"/>
</dbReference>
<dbReference type="STRING" id="1618337.UT28_C0001G0896"/>
<dbReference type="AlphaFoldDB" id="A0A0G4B5G5"/>
<organism evidence="1 2">
    <name type="scientific">Berkelbacteria bacterium GW2011_GWE1_39_12</name>
    <dbReference type="NCBI Taxonomy" id="1618337"/>
    <lineage>
        <taxon>Bacteria</taxon>
        <taxon>Candidatus Berkelbacteria</taxon>
    </lineage>
</organism>
<name>A0A0G4B5G5_9BACT</name>
<evidence type="ECO:0000313" key="1">
    <source>
        <dbReference type="EMBL" id="AKM82673.1"/>
    </source>
</evidence>
<protein>
    <submittedName>
        <fullName evidence="1">Uncharacterized protein</fullName>
    </submittedName>
</protein>
<gene>
    <name evidence="1" type="ORF">UT28_C0001G0896</name>
</gene>
<evidence type="ECO:0000313" key="2">
    <source>
        <dbReference type="Proteomes" id="UP000035648"/>
    </source>
</evidence>
<sequence length="111" mass="12354">MILKRSDGNLGGKGVQLTVVNLMERNNLLRLLTDMGIESTNIGNTVCIPEGRIEVNAVCFALYTDETYIPGTKKTRWGRIFKGRIKEISDFSGQVLWCRTIPKVPATINLA</sequence>
<dbReference type="KEGG" id="bbgw:UT28_C0001G0896"/>
<proteinExistence type="predicted"/>